<evidence type="ECO:0000313" key="7">
    <source>
        <dbReference type="Proteomes" id="UP001500002"/>
    </source>
</evidence>
<dbReference type="GO" id="GO:0032259">
    <property type="term" value="P:methylation"/>
    <property type="evidence" value="ECO:0007669"/>
    <property type="project" value="UniProtKB-KW"/>
</dbReference>
<evidence type="ECO:0000256" key="2">
    <source>
        <dbReference type="ARBA" id="ARBA00022603"/>
    </source>
</evidence>
<dbReference type="InterPro" id="IPR013216">
    <property type="entry name" value="Methyltransf_11"/>
</dbReference>
<dbReference type="Gene3D" id="3.40.50.150">
    <property type="entry name" value="Vaccinia Virus protein VP39"/>
    <property type="match status" value="1"/>
</dbReference>
<accession>A0ABP4YJK3</accession>
<evidence type="ECO:0000256" key="4">
    <source>
        <dbReference type="SAM" id="MobiDB-lite"/>
    </source>
</evidence>
<feature type="region of interest" description="Disordered" evidence="4">
    <location>
        <begin position="1"/>
        <end position="21"/>
    </location>
</feature>
<evidence type="ECO:0000313" key="6">
    <source>
        <dbReference type="EMBL" id="GAA1820250.1"/>
    </source>
</evidence>
<feature type="domain" description="Methyltransferase type 11" evidence="5">
    <location>
        <begin position="76"/>
        <end position="164"/>
    </location>
</feature>
<dbReference type="PANTHER" id="PTHR44942:SF4">
    <property type="entry name" value="METHYLTRANSFERASE TYPE 11 DOMAIN-CONTAINING PROTEIN"/>
    <property type="match status" value="1"/>
</dbReference>
<dbReference type="InterPro" id="IPR029063">
    <property type="entry name" value="SAM-dependent_MTases_sf"/>
</dbReference>
<keyword evidence="3" id="KW-0808">Transferase</keyword>
<keyword evidence="2 6" id="KW-0489">Methyltransferase</keyword>
<comment type="caution">
    <text evidence="6">The sequence shown here is derived from an EMBL/GenBank/DDBJ whole genome shotgun (WGS) entry which is preliminary data.</text>
</comment>
<protein>
    <submittedName>
        <fullName evidence="6">Class I SAM-dependent methyltransferase</fullName>
    </submittedName>
</protein>
<evidence type="ECO:0000259" key="5">
    <source>
        <dbReference type="Pfam" id="PF08241"/>
    </source>
</evidence>
<evidence type="ECO:0000256" key="1">
    <source>
        <dbReference type="ARBA" id="ARBA00008361"/>
    </source>
</evidence>
<sequence length="280" mass="30526">MPHAGRGMAPAATGGHLMGDERSEATRGGLVADPGDPATVRSARSFGAAASVYHRSRPGYPTAAIEWVIGDAVRVLDLGAGTGKLTEALVELDRDVIAVDPVDEMLEELEIAVPGVPRILGTAEDIPIEDRSVDAVVAGQAWHWFIPARAIPEIARVLRPGGVLGLVWNSRDIRADWLRQAGEIMHERHDASATFETYVTVGPPFGAIEEHTVEWVERMSRQRFLDLVRSRSYFITATEAEQHAMLAALETLLETHPDLAGADELEVPYLTHCYRTRLIG</sequence>
<dbReference type="InterPro" id="IPR051052">
    <property type="entry name" value="Diverse_substrate_MTase"/>
</dbReference>
<keyword evidence="7" id="KW-1185">Reference proteome</keyword>
<reference evidence="7" key="1">
    <citation type="journal article" date="2019" name="Int. J. Syst. Evol. Microbiol.">
        <title>The Global Catalogue of Microorganisms (GCM) 10K type strain sequencing project: providing services to taxonomists for standard genome sequencing and annotation.</title>
        <authorList>
            <consortium name="The Broad Institute Genomics Platform"/>
            <consortium name="The Broad Institute Genome Sequencing Center for Infectious Disease"/>
            <person name="Wu L."/>
            <person name="Ma J."/>
        </authorList>
    </citation>
    <scope>NUCLEOTIDE SEQUENCE [LARGE SCALE GENOMIC DNA]</scope>
    <source>
        <strain evidence="7">JCM 14322</strain>
    </source>
</reference>
<dbReference type="SUPFAM" id="SSF53335">
    <property type="entry name" value="S-adenosyl-L-methionine-dependent methyltransferases"/>
    <property type="match status" value="1"/>
</dbReference>
<gene>
    <name evidence="6" type="ORF">GCM10009749_33510</name>
</gene>
<dbReference type="CDD" id="cd02440">
    <property type="entry name" value="AdoMet_MTases"/>
    <property type="match status" value="1"/>
</dbReference>
<dbReference type="PANTHER" id="PTHR44942">
    <property type="entry name" value="METHYLTRANSF_11 DOMAIN-CONTAINING PROTEIN"/>
    <property type="match status" value="1"/>
</dbReference>
<name>A0ABP4YJK3_9MICO</name>
<dbReference type="Pfam" id="PF08241">
    <property type="entry name" value="Methyltransf_11"/>
    <property type="match status" value="1"/>
</dbReference>
<organism evidence="6 7">
    <name type="scientific">Agromyces neolithicus</name>
    <dbReference type="NCBI Taxonomy" id="269420"/>
    <lineage>
        <taxon>Bacteria</taxon>
        <taxon>Bacillati</taxon>
        <taxon>Actinomycetota</taxon>
        <taxon>Actinomycetes</taxon>
        <taxon>Micrococcales</taxon>
        <taxon>Microbacteriaceae</taxon>
        <taxon>Agromyces</taxon>
    </lineage>
</organism>
<dbReference type="EMBL" id="BAAANJ010000021">
    <property type="protein sequence ID" value="GAA1820250.1"/>
    <property type="molecule type" value="Genomic_DNA"/>
</dbReference>
<comment type="similarity">
    <text evidence="1">Belongs to the methyltransferase superfamily.</text>
</comment>
<dbReference type="GO" id="GO:0008168">
    <property type="term" value="F:methyltransferase activity"/>
    <property type="evidence" value="ECO:0007669"/>
    <property type="project" value="UniProtKB-KW"/>
</dbReference>
<evidence type="ECO:0000256" key="3">
    <source>
        <dbReference type="ARBA" id="ARBA00022679"/>
    </source>
</evidence>
<dbReference type="Proteomes" id="UP001500002">
    <property type="component" value="Unassembled WGS sequence"/>
</dbReference>
<proteinExistence type="inferred from homology"/>